<dbReference type="GeneID" id="87871275"/>
<keyword evidence="2" id="KW-1185">Reference proteome</keyword>
<proteinExistence type="predicted"/>
<organism evidence="1 2">
    <name type="scientific">Neurospora hispaniola</name>
    <dbReference type="NCBI Taxonomy" id="588809"/>
    <lineage>
        <taxon>Eukaryota</taxon>
        <taxon>Fungi</taxon>
        <taxon>Dikarya</taxon>
        <taxon>Ascomycota</taxon>
        <taxon>Pezizomycotina</taxon>
        <taxon>Sordariomycetes</taxon>
        <taxon>Sordariomycetidae</taxon>
        <taxon>Sordariales</taxon>
        <taxon>Sordariaceae</taxon>
        <taxon>Neurospora</taxon>
    </lineage>
</organism>
<comment type="caution">
    <text evidence="1">The sequence shown here is derived from an EMBL/GenBank/DDBJ whole genome shotgun (WGS) entry which is preliminary data.</text>
</comment>
<dbReference type="RefSeq" id="XP_062690002.1">
    <property type="nucleotide sequence ID" value="XM_062833653.1"/>
</dbReference>
<dbReference type="EMBL" id="JAULSX010000007">
    <property type="protein sequence ID" value="KAK3487875.1"/>
    <property type="molecule type" value="Genomic_DNA"/>
</dbReference>
<dbReference type="AlphaFoldDB" id="A0AAJ0MNI6"/>
<reference evidence="1 2" key="1">
    <citation type="journal article" date="2023" name="Mol. Phylogenet. Evol.">
        <title>Genome-scale phylogeny and comparative genomics of the fungal order Sordariales.</title>
        <authorList>
            <person name="Hensen N."/>
            <person name="Bonometti L."/>
            <person name="Westerberg I."/>
            <person name="Brannstrom I.O."/>
            <person name="Guillou S."/>
            <person name="Cros-Aarteil S."/>
            <person name="Calhoun S."/>
            <person name="Haridas S."/>
            <person name="Kuo A."/>
            <person name="Mondo S."/>
            <person name="Pangilinan J."/>
            <person name="Riley R."/>
            <person name="LaButti K."/>
            <person name="Andreopoulos B."/>
            <person name="Lipzen A."/>
            <person name="Chen C."/>
            <person name="Yan M."/>
            <person name="Daum C."/>
            <person name="Ng V."/>
            <person name="Clum A."/>
            <person name="Steindorff A."/>
            <person name="Ohm R.A."/>
            <person name="Martin F."/>
            <person name="Silar P."/>
            <person name="Natvig D.O."/>
            <person name="Lalanne C."/>
            <person name="Gautier V."/>
            <person name="Ament-Velasquez S.L."/>
            <person name="Kruys A."/>
            <person name="Hutchinson M.I."/>
            <person name="Powell A.J."/>
            <person name="Barry K."/>
            <person name="Miller A.N."/>
            <person name="Grigoriev I.V."/>
            <person name="Debuchy R."/>
            <person name="Gladieux P."/>
            <person name="Hiltunen Thoren M."/>
            <person name="Johannesson H."/>
        </authorList>
    </citation>
    <scope>NUCLEOTIDE SEQUENCE [LARGE SCALE GENOMIC DNA]</scope>
    <source>
        <strain evidence="1 2">FGSC 10403</strain>
    </source>
</reference>
<name>A0AAJ0MNI6_9PEZI</name>
<accession>A0AAJ0MNI6</accession>
<sequence>MTTGMAEGQSCTQRSDPGRFTKIAGASERPQSTTSLWRSLQVSRQRGCFALLYPCRYHFQWVWSSLEKRFPFLKKKKKILCFTNKCPLAFFCCLFWPCLSCFEAFANKEEDRQCVSVRRLTYLVNDGSDSTCGDAPHPAANAKPAAGARFVLPPTLSVLLHMTKWNTSLPLGESCGKCRRHEW</sequence>
<gene>
    <name evidence="1" type="ORF">B0T23DRAFT_216791</name>
</gene>
<evidence type="ECO:0000313" key="1">
    <source>
        <dbReference type="EMBL" id="KAK3487875.1"/>
    </source>
</evidence>
<dbReference type="Proteomes" id="UP001285908">
    <property type="component" value="Unassembled WGS sequence"/>
</dbReference>
<protein>
    <submittedName>
        <fullName evidence="1">Uncharacterized protein</fullName>
    </submittedName>
</protein>
<evidence type="ECO:0000313" key="2">
    <source>
        <dbReference type="Proteomes" id="UP001285908"/>
    </source>
</evidence>